<evidence type="ECO:0000256" key="1">
    <source>
        <dbReference type="SAM" id="Coils"/>
    </source>
</evidence>
<protein>
    <submittedName>
        <fullName evidence="2">PRC1</fullName>
    </submittedName>
</protein>
<dbReference type="PANTHER" id="PTHR19321">
    <property type="entry name" value="PROTEIN REGULATOR OF CYTOKINESIS 1 PRC1-RELATED"/>
    <property type="match status" value="1"/>
</dbReference>
<dbReference type="GO" id="GO:0005737">
    <property type="term" value="C:cytoplasm"/>
    <property type="evidence" value="ECO:0007669"/>
    <property type="project" value="TreeGrafter"/>
</dbReference>
<keyword evidence="1" id="KW-0175">Coiled coil</keyword>
<gene>
    <name evidence="2" type="ORF">SPHA_28831</name>
</gene>
<keyword evidence="3" id="KW-1185">Reference proteome</keyword>
<sequence length="453" mass="53502">MGKHHLSDLLKKVIDESLEQLIGLWEEIGFPEEQLDERCNSVVRHVENLFEEMVQQEASVRDGLVNKIKDIGEKLKVLSKELSLPLYQPDPKLKILQCRKDLHLKLEALTKQKHTRMVALKKLLDQEQVLCDRLKAKTYPISSNCVPSDNQLWELEKHIETLQAEQEKRFATFIIIREQVQEVMKEIDTTASTAFERQALVEDESQFILSSENMSALTDLQVEVNDRKMKAEEKMQSMKNRLNLLWNRLETPDQTREEFLADKVSLTQDTFTALTEEITRLEALKHSQMEKVCVSMKRELEQWWDVCFIPKEQRDECKSYKTEGVFTDAVVDALETEIGRLQAFYQRHESLYSQVKQWEQLLEEFTVLEKKANDPNRYNNRGGALLQEEKTRKRIMKDLPKLEANLEELIKKWEEEQNLKFVIYGMAFSDYVVKRYEQIKEEKEREKEQRVSI</sequence>
<name>A0A812C3M0_ACAPH</name>
<dbReference type="GO" id="GO:0008017">
    <property type="term" value="F:microtubule binding"/>
    <property type="evidence" value="ECO:0007669"/>
    <property type="project" value="InterPro"/>
</dbReference>
<dbReference type="InterPro" id="IPR007145">
    <property type="entry name" value="MAP65_Ase1_PRC1"/>
</dbReference>
<dbReference type="EMBL" id="CAHIKZ030001136">
    <property type="protein sequence ID" value="CAE1254177.1"/>
    <property type="molecule type" value="Genomic_DNA"/>
</dbReference>
<evidence type="ECO:0000313" key="3">
    <source>
        <dbReference type="Proteomes" id="UP000597762"/>
    </source>
</evidence>
<dbReference type="GO" id="GO:0051256">
    <property type="term" value="P:mitotic spindle midzone assembly"/>
    <property type="evidence" value="ECO:0007669"/>
    <property type="project" value="TreeGrafter"/>
</dbReference>
<evidence type="ECO:0000313" key="2">
    <source>
        <dbReference type="EMBL" id="CAE1254177.1"/>
    </source>
</evidence>
<dbReference type="AlphaFoldDB" id="A0A812C3M0"/>
<dbReference type="OrthoDB" id="642895at2759"/>
<organism evidence="2 3">
    <name type="scientific">Acanthosepion pharaonis</name>
    <name type="common">Pharaoh cuttlefish</name>
    <name type="synonym">Sepia pharaonis</name>
    <dbReference type="NCBI Taxonomy" id="158019"/>
    <lineage>
        <taxon>Eukaryota</taxon>
        <taxon>Metazoa</taxon>
        <taxon>Spiralia</taxon>
        <taxon>Lophotrochozoa</taxon>
        <taxon>Mollusca</taxon>
        <taxon>Cephalopoda</taxon>
        <taxon>Coleoidea</taxon>
        <taxon>Decapodiformes</taxon>
        <taxon>Sepiida</taxon>
        <taxon>Sepiina</taxon>
        <taxon>Sepiidae</taxon>
        <taxon>Acanthosepion</taxon>
    </lineage>
</organism>
<accession>A0A812C3M0</accession>
<proteinExistence type="predicted"/>
<dbReference type="Gene3D" id="1.20.58.1520">
    <property type="match status" value="1"/>
</dbReference>
<feature type="coiled-coil region" evidence="1">
    <location>
        <begin position="392"/>
        <end position="419"/>
    </location>
</feature>
<dbReference type="PANTHER" id="PTHR19321:SF41">
    <property type="entry name" value="FASCETTO-RELATED"/>
    <property type="match status" value="1"/>
</dbReference>
<dbReference type="Proteomes" id="UP000597762">
    <property type="component" value="Unassembled WGS sequence"/>
</dbReference>
<comment type="caution">
    <text evidence="2">The sequence shown here is derived from an EMBL/GenBank/DDBJ whole genome shotgun (WGS) entry which is preliminary data.</text>
</comment>
<dbReference type="Pfam" id="PF03999">
    <property type="entry name" value="MAP65_ASE1"/>
    <property type="match status" value="1"/>
</dbReference>
<reference evidence="2" key="1">
    <citation type="submission" date="2021-01" db="EMBL/GenBank/DDBJ databases">
        <authorList>
            <person name="Li R."/>
            <person name="Bekaert M."/>
        </authorList>
    </citation>
    <scope>NUCLEOTIDE SEQUENCE</scope>
    <source>
        <strain evidence="2">Farmed</strain>
    </source>
</reference>
<dbReference type="GO" id="GO:1990023">
    <property type="term" value="C:mitotic spindle midzone"/>
    <property type="evidence" value="ECO:0007669"/>
    <property type="project" value="TreeGrafter"/>
</dbReference>